<sequence length="96" mass="10313">MPTTVASICDCPGLLDLRDGSHHADEKEAVRGLCVEGGISGRDDPHASGRQLAENEGEVLRLAGQAVQMIDDEHVDVTGSGRCQYPLQPWTFQRAA</sequence>
<comment type="caution">
    <text evidence="1">The sequence shown here is derived from an EMBL/GenBank/DDBJ whole genome shotgun (WGS) entry which is preliminary data.</text>
</comment>
<dbReference type="EMBL" id="JACHIR010000001">
    <property type="protein sequence ID" value="MBB5891950.1"/>
    <property type="molecule type" value="Genomic_DNA"/>
</dbReference>
<evidence type="ECO:0000313" key="1">
    <source>
        <dbReference type="EMBL" id="MBB5891950.1"/>
    </source>
</evidence>
<gene>
    <name evidence="1" type="ORF">BJ998_003146</name>
</gene>
<keyword evidence="2" id="KW-1185">Reference proteome</keyword>
<dbReference type="Proteomes" id="UP000585638">
    <property type="component" value="Unassembled WGS sequence"/>
</dbReference>
<organism evidence="1 2">
    <name type="scientific">Kutzneria kofuensis</name>
    <dbReference type="NCBI Taxonomy" id="103725"/>
    <lineage>
        <taxon>Bacteria</taxon>
        <taxon>Bacillati</taxon>
        <taxon>Actinomycetota</taxon>
        <taxon>Actinomycetes</taxon>
        <taxon>Pseudonocardiales</taxon>
        <taxon>Pseudonocardiaceae</taxon>
        <taxon>Kutzneria</taxon>
    </lineage>
</organism>
<protein>
    <submittedName>
        <fullName evidence="1">Uncharacterized protein</fullName>
    </submittedName>
</protein>
<evidence type="ECO:0000313" key="2">
    <source>
        <dbReference type="Proteomes" id="UP000585638"/>
    </source>
</evidence>
<dbReference type="AlphaFoldDB" id="A0A7W9NGP9"/>
<name>A0A7W9NGP9_9PSEU</name>
<accession>A0A7W9NGP9</accession>
<proteinExistence type="predicted"/>
<reference evidence="1 2" key="1">
    <citation type="submission" date="2020-08" db="EMBL/GenBank/DDBJ databases">
        <title>Sequencing the genomes of 1000 actinobacteria strains.</title>
        <authorList>
            <person name="Klenk H.-P."/>
        </authorList>
    </citation>
    <scope>NUCLEOTIDE SEQUENCE [LARGE SCALE GENOMIC DNA]</scope>
    <source>
        <strain evidence="1 2">DSM 43851</strain>
    </source>
</reference>